<sequence length="71" mass="7781">MDPQHAAVARAAEELRTVRHFQRVDTQEQDAYLRDLGALAAELALLMREAGVTWSAMCEEPGEMSSASCTS</sequence>
<keyword evidence="2" id="KW-1185">Reference proteome</keyword>
<dbReference type="Proteomes" id="UP001157126">
    <property type="component" value="Unassembled WGS sequence"/>
</dbReference>
<accession>A0ABQ6IYE8</accession>
<organism evidence="1 2">
    <name type="scientific">Mobilicoccus caccae</name>
    <dbReference type="NCBI Taxonomy" id="1859295"/>
    <lineage>
        <taxon>Bacteria</taxon>
        <taxon>Bacillati</taxon>
        <taxon>Actinomycetota</taxon>
        <taxon>Actinomycetes</taxon>
        <taxon>Micrococcales</taxon>
        <taxon>Dermatophilaceae</taxon>
        <taxon>Mobilicoccus</taxon>
    </lineage>
</organism>
<reference evidence="2" key="1">
    <citation type="journal article" date="2019" name="Int. J. Syst. Evol. Microbiol.">
        <title>The Global Catalogue of Microorganisms (GCM) 10K type strain sequencing project: providing services to taxonomists for standard genome sequencing and annotation.</title>
        <authorList>
            <consortium name="The Broad Institute Genomics Platform"/>
            <consortium name="The Broad Institute Genome Sequencing Center for Infectious Disease"/>
            <person name="Wu L."/>
            <person name="Ma J."/>
        </authorList>
    </citation>
    <scope>NUCLEOTIDE SEQUENCE [LARGE SCALE GENOMIC DNA]</scope>
    <source>
        <strain evidence="2">NBRC 113072</strain>
    </source>
</reference>
<evidence type="ECO:0000313" key="2">
    <source>
        <dbReference type="Proteomes" id="UP001157126"/>
    </source>
</evidence>
<protein>
    <submittedName>
        <fullName evidence="1">Uncharacterized protein</fullName>
    </submittedName>
</protein>
<name>A0ABQ6IYE8_9MICO</name>
<evidence type="ECO:0000313" key="1">
    <source>
        <dbReference type="EMBL" id="GMA42426.1"/>
    </source>
</evidence>
<gene>
    <name evidence="1" type="ORF">GCM10025883_44710</name>
</gene>
<comment type="caution">
    <text evidence="1">The sequence shown here is derived from an EMBL/GenBank/DDBJ whole genome shotgun (WGS) entry which is preliminary data.</text>
</comment>
<proteinExistence type="predicted"/>
<dbReference type="RefSeq" id="WP_284306047.1">
    <property type="nucleotide sequence ID" value="NZ_BSUO01000002.1"/>
</dbReference>
<dbReference type="EMBL" id="BSUO01000002">
    <property type="protein sequence ID" value="GMA42426.1"/>
    <property type="molecule type" value="Genomic_DNA"/>
</dbReference>